<dbReference type="Pfam" id="PF08598">
    <property type="entry name" value="Sds3"/>
    <property type="match status" value="1"/>
</dbReference>
<feature type="region of interest" description="Disordered" evidence="7">
    <location>
        <begin position="1"/>
        <end position="45"/>
    </location>
</feature>
<evidence type="ECO:0000256" key="6">
    <source>
        <dbReference type="SAM" id="Coils"/>
    </source>
</evidence>
<dbReference type="PANTHER" id="PTHR21964">
    <property type="entry name" value="BREAST CANCER METASTASIS-SUPPRESSOR 1"/>
    <property type="match status" value="1"/>
</dbReference>
<dbReference type="SMART" id="SM01401">
    <property type="entry name" value="Sds3"/>
    <property type="match status" value="1"/>
</dbReference>
<keyword evidence="8" id="KW-1185">Reference proteome</keyword>
<evidence type="ECO:0000313" key="8">
    <source>
        <dbReference type="Proteomes" id="UP000694865"/>
    </source>
</evidence>
<gene>
    <name evidence="9" type="primary">LOC100373967</name>
</gene>
<evidence type="ECO:0000256" key="3">
    <source>
        <dbReference type="ARBA" id="ARBA00023015"/>
    </source>
</evidence>
<dbReference type="InterPro" id="IPR013907">
    <property type="entry name" value="Sds3"/>
</dbReference>
<protein>
    <submittedName>
        <fullName evidence="9">Sin3 histone deacetylase corepressor complex component SDS3-like</fullName>
    </submittedName>
</protein>
<sequence>MASSPYYSPGRASNFNEDISDEEEECSYLSGRSSDEDTEDASETDVAKLEEEFTVMKETMYQEKLAQLKKQLQNLQDGSHSELNKKLKKLEQNYKDRIRVAEASKMYELEFVEREYIKEKKACIKEFEAKKIELKENLIAELEEKKRAIEILPHLNFLLSEDDILEDLKVLNKKILKSLKNMVHSQGKAVTTRRSNHHDSSGNHCSSGNNSHHIYECRIDDGKLFYDKRWYHRGQPVYYENKEGNKVSGVISSVGQSEIWIRKTSDNAKVRIYVTQFQKGKYSIKRRST</sequence>
<feature type="compositionally biased region" description="Polar residues" evidence="7">
    <location>
        <begin position="1"/>
        <end position="17"/>
    </location>
</feature>
<comment type="subcellular location">
    <subcellularLocation>
        <location evidence="1">Nucleus</location>
    </subcellularLocation>
</comment>
<feature type="coiled-coil region" evidence="6">
    <location>
        <begin position="58"/>
        <end position="152"/>
    </location>
</feature>
<keyword evidence="2" id="KW-0678">Repressor</keyword>
<reference evidence="9" key="1">
    <citation type="submission" date="2025-08" db="UniProtKB">
        <authorList>
            <consortium name="RefSeq"/>
        </authorList>
    </citation>
    <scope>IDENTIFICATION</scope>
    <source>
        <tissue evidence="9">Testes</tissue>
    </source>
</reference>
<evidence type="ECO:0000256" key="5">
    <source>
        <dbReference type="ARBA" id="ARBA00023242"/>
    </source>
</evidence>
<evidence type="ECO:0000256" key="2">
    <source>
        <dbReference type="ARBA" id="ARBA00022491"/>
    </source>
</evidence>
<dbReference type="GeneID" id="100373967"/>
<dbReference type="Proteomes" id="UP000694865">
    <property type="component" value="Unplaced"/>
</dbReference>
<evidence type="ECO:0000256" key="7">
    <source>
        <dbReference type="SAM" id="MobiDB-lite"/>
    </source>
</evidence>
<dbReference type="Gene3D" id="1.20.5.1500">
    <property type="match status" value="1"/>
</dbReference>
<accession>A0ABM0GRX3</accession>
<dbReference type="RefSeq" id="XP_002735995.1">
    <property type="nucleotide sequence ID" value="XM_002735949.2"/>
</dbReference>
<organism evidence="8 9">
    <name type="scientific">Saccoglossus kowalevskii</name>
    <name type="common">Acorn worm</name>
    <dbReference type="NCBI Taxonomy" id="10224"/>
    <lineage>
        <taxon>Eukaryota</taxon>
        <taxon>Metazoa</taxon>
        <taxon>Hemichordata</taxon>
        <taxon>Enteropneusta</taxon>
        <taxon>Harrimaniidae</taxon>
        <taxon>Saccoglossus</taxon>
    </lineage>
</organism>
<evidence type="ECO:0000256" key="1">
    <source>
        <dbReference type="ARBA" id="ARBA00004123"/>
    </source>
</evidence>
<evidence type="ECO:0000256" key="4">
    <source>
        <dbReference type="ARBA" id="ARBA00023163"/>
    </source>
</evidence>
<keyword evidence="4" id="KW-0804">Transcription</keyword>
<keyword evidence="5" id="KW-0539">Nucleus</keyword>
<name>A0ABM0GRX3_SACKO</name>
<keyword evidence="3" id="KW-0805">Transcription regulation</keyword>
<keyword evidence="6" id="KW-0175">Coiled coil</keyword>
<evidence type="ECO:0000313" key="9">
    <source>
        <dbReference type="RefSeq" id="XP_002735995.1"/>
    </source>
</evidence>
<proteinExistence type="predicted"/>